<dbReference type="Proteomes" id="UP000475862">
    <property type="component" value="Unassembled WGS sequence"/>
</dbReference>
<keyword evidence="1" id="KW-0812">Transmembrane</keyword>
<accession>A0A6G0U3B5</accession>
<feature type="transmembrane region" description="Helical" evidence="1">
    <location>
        <begin position="144"/>
        <end position="163"/>
    </location>
</feature>
<dbReference type="AlphaFoldDB" id="A0A6G0U3B5"/>
<evidence type="ECO:0000313" key="3">
    <source>
        <dbReference type="Proteomes" id="UP000475862"/>
    </source>
</evidence>
<protein>
    <submittedName>
        <fullName evidence="2">Uncharacterized protein</fullName>
    </submittedName>
</protein>
<name>A0A6G0U3B5_APHGL</name>
<keyword evidence="1" id="KW-0472">Membrane</keyword>
<gene>
    <name evidence="2" type="ORF">AGLY_002408</name>
</gene>
<evidence type="ECO:0000256" key="1">
    <source>
        <dbReference type="SAM" id="Phobius"/>
    </source>
</evidence>
<feature type="transmembrane region" description="Helical" evidence="1">
    <location>
        <begin position="12"/>
        <end position="28"/>
    </location>
</feature>
<organism evidence="2 3">
    <name type="scientific">Aphis glycines</name>
    <name type="common">Soybean aphid</name>
    <dbReference type="NCBI Taxonomy" id="307491"/>
    <lineage>
        <taxon>Eukaryota</taxon>
        <taxon>Metazoa</taxon>
        <taxon>Ecdysozoa</taxon>
        <taxon>Arthropoda</taxon>
        <taxon>Hexapoda</taxon>
        <taxon>Insecta</taxon>
        <taxon>Pterygota</taxon>
        <taxon>Neoptera</taxon>
        <taxon>Paraneoptera</taxon>
        <taxon>Hemiptera</taxon>
        <taxon>Sternorrhyncha</taxon>
        <taxon>Aphidomorpha</taxon>
        <taxon>Aphidoidea</taxon>
        <taxon>Aphididae</taxon>
        <taxon>Aphidini</taxon>
        <taxon>Aphis</taxon>
        <taxon>Aphis</taxon>
    </lineage>
</organism>
<evidence type="ECO:0000313" key="2">
    <source>
        <dbReference type="EMBL" id="KAE9543608.1"/>
    </source>
</evidence>
<keyword evidence="3" id="KW-1185">Reference proteome</keyword>
<keyword evidence="1" id="KW-1133">Transmembrane helix</keyword>
<proteinExistence type="predicted"/>
<feature type="transmembrane region" description="Helical" evidence="1">
    <location>
        <begin position="35"/>
        <end position="55"/>
    </location>
</feature>
<feature type="transmembrane region" description="Helical" evidence="1">
    <location>
        <begin position="183"/>
        <end position="206"/>
    </location>
</feature>
<dbReference type="EMBL" id="VYZN01000008">
    <property type="protein sequence ID" value="KAE9543608.1"/>
    <property type="molecule type" value="Genomic_DNA"/>
</dbReference>
<comment type="caution">
    <text evidence="2">The sequence shown here is derived from an EMBL/GenBank/DDBJ whole genome shotgun (WGS) entry which is preliminary data.</text>
</comment>
<sequence length="390" mass="43203">MIDIAQQNSYSFLYIYIFVHICKYFGIIKIKKKLLCVKLIFYIENNMIGVFIFKINYKQSIFTIINTKAHITLYMLTSFLMKHLKCYFRAYNINKILTIVLLSINNKNKNKIKQTKTKQKQKIKKKLSSIEPPLFTLDIEPGDVTKVMSVVLLVIILSISSLSSSSSSEPSSLSLSDIISLNVVLSVALTVVLATFANVVTVTFNISAARNRVNSFLCNLANTSAGPCSNQKSRTLLTVGLGSSTLSVSTTCCISVGKTLLVNLSDDTSTVNNIVVVLMSSYCPQLWAALIFSKMSELPECNECVIIKQQILIIIKTNGNISEHRPKEKRFVYPFPGTSASAPPSPKNQQCQWSGGENLDVQQSVPMSTASVVRFVHREIGLKIGDNGSI</sequence>
<reference evidence="2 3" key="1">
    <citation type="submission" date="2019-08" db="EMBL/GenBank/DDBJ databases">
        <title>The genome of the soybean aphid Biotype 1, its phylome, world population structure and adaptation to the North American continent.</title>
        <authorList>
            <person name="Giordano R."/>
            <person name="Donthu R.K."/>
            <person name="Hernandez A.G."/>
            <person name="Wright C.L."/>
            <person name="Zimin A.V."/>
        </authorList>
    </citation>
    <scope>NUCLEOTIDE SEQUENCE [LARGE SCALE GENOMIC DNA]</scope>
    <source>
        <tissue evidence="2">Whole aphids</tissue>
    </source>
</reference>